<keyword evidence="5 12" id="KW-0443">Lipid metabolism</keyword>
<keyword evidence="3 12" id="KW-0210">Decarboxylase</keyword>
<evidence type="ECO:0000313" key="17">
    <source>
        <dbReference type="Proteomes" id="UP000092666"/>
    </source>
</evidence>
<dbReference type="GO" id="GO:0005509">
    <property type="term" value="F:calcium ion binding"/>
    <property type="evidence" value="ECO:0007669"/>
    <property type="project" value="InterPro"/>
</dbReference>
<evidence type="ECO:0000256" key="13">
    <source>
        <dbReference type="SAM" id="MobiDB-lite"/>
    </source>
</evidence>
<dbReference type="PROSITE" id="PS00018">
    <property type="entry name" value="EF_HAND_1"/>
    <property type="match status" value="1"/>
</dbReference>
<evidence type="ECO:0000256" key="3">
    <source>
        <dbReference type="ARBA" id="ARBA00022793"/>
    </source>
</evidence>
<feature type="compositionally biased region" description="Acidic residues" evidence="13">
    <location>
        <begin position="366"/>
        <end position="379"/>
    </location>
</feature>
<dbReference type="Gene3D" id="1.10.238.10">
    <property type="entry name" value="EF-hand"/>
    <property type="match status" value="1"/>
</dbReference>
<comment type="domain">
    <text evidence="12">The C2 domains have an essential, but non-catalytic function. They may facilitate interactions with other proteins and are required for lipid transport function.</text>
</comment>
<evidence type="ECO:0000259" key="15">
    <source>
        <dbReference type="PROSITE" id="PS50222"/>
    </source>
</evidence>
<comment type="subcellular location">
    <subcellularLocation>
        <location evidence="12">Golgi apparatus membrane</location>
        <topology evidence="12">Peripheral membrane protein</topology>
        <orientation evidence="12">Cytoplasmic side</orientation>
    </subcellularLocation>
    <subcellularLocation>
        <location evidence="12">Endosome membrane</location>
        <topology evidence="12">Peripheral membrane protein</topology>
        <orientation evidence="12">Cytoplasmic side</orientation>
    </subcellularLocation>
</comment>
<dbReference type="PROSITE" id="PS50004">
    <property type="entry name" value="C2"/>
    <property type="match status" value="2"/>
</dbReference>
<evidence type="ECO:0000313" key="16">
    <source>
        <dbReference type="EMBL" id="OCF30786.1"/>
    </source>
</evidence>
<feature type="region of interest" description="Disordered" evidence="13">
    <location>
        <begin position="345"/>
        <end position="410"/>
    </location>
</feature>
<dbReference type="InterPro" id="IPR035892">
    <property type="entry name" value="C2_domain_sf"/>
</dbReference>
<dbReference type="Pfam" id="PF00168">
    <property type="entry name" value="C2"/>
    <property type="match status" value="2"/>
</dbReference>
<keyword evidence="10 12" id="KW-1208">Phospholipid metabolism</keyword>
<evidence type="ECO:0000256" key="6">
    <source>
        <dbReference type="ARBA" id="ARBA00023136"/>
    </source>
</evidence>
<dbReference type="GO" id="GO:0010008">
    <property type="term" value="C:endosome membrane"/>
    <property type="evidence" value="ECO:0007669"/>
    <property type="project" value="UniProtKB-SubCell"/>
</dbReference>
<dbReference type="GO" id="GO:0006646">
    <property type="term" value="P:phosphatidylethanolamine biosynthetic process"/>
    <property type="evidence" value="ECO:0007669"/>
    <property type="project" value="UniProtKB-UniRule"/>
</dbReference>
<feature type="modified residue" description="Pyruvic acid (Ser); by autocatalysis" evidence="12">
    <location>
        <position position="1258"/>
    </location>
</feature>
<keyword evidence="17" id="KW-1185">Reference proteome</keyword>
<evidence type="ECO:0000256" key="2">
    <source>
        <dbReference type="ARBA" id="ARBA00022516"/>
    </source>
</evidence>
<evidence type="ECO:0000259" key="14">
    <source>
        <dbReference type="PROSITE" id="PS50004"/>
    </source>
</evidence>
<proteinExistence type="inferred from homology"/>
<comment type="catalytic activity">
    <reaction evidence="12">
        <text>a 1,2-diacyl-sn-glycero-3-phospho-L-serine + H(+) = a 1,2-diacyl-sn-glycero-3-phosphoethanolamine + CO2</text>
        <dbReference type="Rhea" id="RHEA:20828"/>
        <dbReference type="ChEBI" id="CHEBI:15378"/>
        <dbReference type="ChEBI" id="CHEBI:16526"/>
        <dbReference type="ChEBI" id="CHEBI:57262"/>
        <dbReference type="ChEBI" id="CHEBI:64612"/>
        <dbReference type="EC" id="4.1.1.65"/>
    </reaction>
</comment>
<keyword evidence="9 12" id="KW-0456">Lyase</keyword>
<dbReference type="InterPro" id="IPR000008">
    <property type="entry name" value="C2_dom"/>
</dbReference>
<evidence type="ECO:0000256" key="9">
    <source>
        <dbReference type="ARBA" id="ARBA00023239"/>
    </source>
</evidence>
<dbReference type="OrthoDB" id="67700at2759"/>
<feature type="region of interest" description="Disordered" evidence="13">
    <location>
        <begin position="1"/>
        <end position="95"/>
    </location>
</feature>
<feature type="compositionally biased region" description="Polar residues" evidence="13">
    <location>
        <begin position="64"/>
        <end position="83"/>
    </location>
</feature>
<dbReference type="InterPro" id="IPR002048">
    <property type="entry name" value="EF_hand_dom"/>
</dbReference>
<evidence type="ECO:0000256" key="4">
    <source>
        <dbReference type="ARBA" id="ARBA00022837"/>
    </source>
</evidence>
<comment type="PTM">
    <text evidence="12">Is synthesized initially as an inactive proenzyme. Formation of the active enzyme involves a self-maturation process in which the active site pyruvoyl group is generated from an internal serine residue via an autocatalytic post-translational modification. Two non-identical subunits are generated from the proenzyme in this reaction, and the pyruvate is formed at the N-terminus of the alpha chain, which is derived from the carboxyl end of the proenzyme. The autoendoproteolytic cleavage occurs by a canonical serine protease mechanism, in which the side chain hydroxyl group of the serine supplies its oxygen atom to form the C-terminus of the beta chain, while the remainder of the serine residue undergoes an oxidative deamination to produce ammonia and the pyruvoyl prosthetic group on the alpha chain. During this reaction, the Ser that is part of the protease active site of the proenzyme becomes the pyruvoyl prosthetic group, which constitutes an essential element of the active site of the mature decarboxylase.</text>
</comment>
<sequence length="1317" mass="142801">MTSNEAALAAANAADQQELLQQHSSQADTPRSSRSKPNLKRLASKPLKLAASTFRPRPSRAPSFGSTEATGSTLVGSDTSSSDITKKGKRGSKHQHLPLQVAAAAGALTPAQIASAARGPRKPLDGEEPAAWLRVRIVQAEGLVAKDRSGTSDPFITILMPPSTRHSTPVVKKTLEPTFPAESSTFDFPIYLSLTGVIGGRGLEGVVWDKDLMRKEYMGELAIPVEKWFPDGVIHLWGDNVPLLNHRLLSTRRKHKVTGSVTFQIGFIPPKDAPNNEEALKRVRRVYGALVEQANVGRSSFGVMGVPAHKGIGTVKMRNDEPVKPTGLAKPTSLISSATSAIVGSLTGGHKMTPVTTATPQQHPVEDEEEAEDDEESLSDDGMSSSSSDDEFEDALDAEGETPPAVNESPSVVEDVIAGISDQTAGLPEHKGGSTSSGERSKSAGLLAPSAAVPGPRTTKQPGDKGYFDPMLRSGSGDSPSGASTPGVSTPGGTKMRRPLFKRGKSRTGSSSQSQTQTTQRRKSKGFNFDASQGKEVLGIVILEIKGAEDLPKLRNALRVSFDMDPFVVISFGKKVFRTRVIRHSLNPTWDEKLLFHVRRHESTYTMQFAVLDWDKVSGNDMVGTCTLPLSELVADAPKPNAETGLYDKEVDGKHEMKEFTLPISTEKDMSWEARHSPKLTVRAKYEPYDALRQRFWRQYLTQYDTDDTGTMSYTELTAMLDSLGSTLTRRTLEGFFSSCGKSAEKDELTMEEAIKCLENEVTKSRFEREKVSGDDHTQIGSTSGAMTPAVSAQPAQEGLDITGPQGNISSPVDPDELAEHIRQSRPRNQDGAGGNDTDLAGNIDPVESNDRSRPNSHVEPGVPAVKVERTASPSGKTVPVNNLPDGDVTPSSLSDAEAEAEAEADGEEGDSSPDDRERVINIKTCPLCHRPRLGKKSEQDIVTHLAVCASADWSRVDRIVTANYVTSSQAQRKFLSKIVNKVAIGQYALGANSANVIVQDRRTGQLQEEKMAVYVRLGIRVLYKGAKGSMHGAKARRLLKSLSVKQGLKYDAPSSAVDIPAFIAFHNLDVNEILDPLDSFKNFNEFFYRKLKPDARPVEEPGNDSRLVSCADCRMMAFETVHEATQIWIKGREFTVGRLLGPNYRDVADRYEGGALAIFRLAPQDYHRFHSPVKGKIGKMTMIDGEYYTVNPQAIRTTLDVYGENVRKIVPIQSDEFGLVMTVWVGAMMVGSILTTVEEGQEVNRADELGYFAFGGSTIVCLFEKGALKWDEDLLQNGRASIETLVRMGMGIGRSTGKVGTGASSSSAGGTPAEKA</sequence>
<dbReference type="Proteomes" id="UP000092666">
    <property type="component" value="Unassembled WGS sequence"/>
</dbReference>
<evidence type="ECO:0000256" key="1">
    <source>
        <dbReference type="ARBA" id="ARBA00005189"/>
    </source>
</evidence>
<dbReference type="Gene3D" id="2.60.40.150">
    <property type="entry name" value="C2 domain"/>
    <property type="match status" value="2"/>
</dbReference>
<feature type="domain" description="C2" evidence="14">
    <location>
        <begin position="521"/>
        <end position="645"/>
    </location>
</feature>
<feature type="compositionally biased region" description="Polar residues" evidence="13">
    <location>
        <begin position="476"/>
        <end position="492"/>
    </location>
</feature>
<evidence type="ECO:0000256" key="12">
    <source>
        <dbReference type="HAMAP-Rule" id="MF_03209"/>
    </source>
</evidence>
<dbReference type="UniPathway" id="UPA00558">
    <property type="reaction ID" value="UER00616"/>
</dbReference>
<feature type="compositionally biased region" description="Basic residues" evidence="13">
    <location>
        <begin position="495"/>
        <end position="506"/>
    </location>
</feature>
<dbReference type="InterPro" id="IPR033177">
    <property type="entry name" value="PSD-B"/>
</dbReference>
<feature type="compositionally biased region" description="Basic and acidic residues" evidence="13">
    <location>
        <begin position="768"/>
        <end position="778"/>
    </location>
</feature>
<feature type="region of interest" description="Disordered" evidence="13">
    <location>
        <begin position="422"/>
        <end position="528"/>
    </location>
</feature>
<feature type="compositionally biased region" description="Acidic residues" evidence="13">
    <location>
        <begin position="388"/>
        <end position="400"/>
    </location>
</feature>
<feature type="domain" description="C2" evidence="14">
    <location>
        <begin position="109"/>
        <end position="238"/>
    </location>
</feature>
<dbReference type="SUPFAM" id="SSF47473">
    <property type="entry name" value="EF-hand"/>
    <property type="match status" value="1"/>
</dbReference>
<dbReference type="GO" id="GO:0016540">
    <property type="term" value="P:protein autoprocessing"/>
    <property type="evidence" value="ECO:0007669"/>
    <property type="project" value="UniProtKB-UniRule"/>
</dbReference>
<feature type="compositionally biased region" description="Low complexity" evidence="13">
    <location>
        <begin position="507"/>
        <end position="519"/>
    </location>
</feature>
<dbReference type="CDD" id="cd00030">
    <property type="entry name" value="C2"/>
    <property type="match status" value="1"/>
</dbReference>
<accession>A0A1B9GIE0</accession>
<feature type="chain" id="PRO_5023536922" description="Phosphatidylserine decarboxylase 2 beta chain" evidence="12">
    <location>
        <begin position="1"/>
        <end position="1257"/>
    </location>
</feature>
<comment type="cofactor">
    <cofactor evidence="12">
        <name>pyruvate</name>
        <dbReference type="ChEBI" id="CHEBI:15361"/>
    </cofactor>
    <text evidence="12">Binds 1 pyruvoyl group covalently per subunit.</text>
</comment>
<dbReference type="HAMAP" id="MF_00663">
    <property type="entry name" value="PS_decarb_PSD_B_type2"/>
    <property type="match status" value="1"/>
</dbReference>
<dbReference type="STRING" id="1296120.A0A1B9GIE0"/>
<feature type="compositionally biased region" description="Low complexity" evidence="13">
    <location>
        <begin position="1"/>
        <end position="22"/>
    </location>
</feature>
<feature type="active site" description="Charge relay system; for autoendoproteolytic cleavage activity" evidence="12">
    <location>
        <position position="1171"/>
    </location>
</feature>
<keyword evidence="8 12" id="KW-0594">Phospholipid biosynthesis</keyword>
<dbReference type="PANTHER" id="PTHR10067:SF17">
    <property type="entry name" value="PHOSPHATIDYLSERINE DECARBOXYLASE PROENZYME 2"/>
    <property type="match status" value="1"/>
</dbReference>
<dbReference type="PANTHER" id="PTHR10067">
    <property type="entry name" value="PHOSPHATIDYLSERINE DECARBOXYLASE"/>
    <property type="match status" value="1"/>
</dbReference>
<feature type="active site" description="Schiff-base intermediate with substrate; via pyruvic acid; for decarboxylase activity" evidence="12">
    <location>
        <position position="1258"/>
    </location>
</feature>
<keyword evidence="12" id="KW-0967">Endosome</keyword>
<dbReference type="SUPFAM" id="SSF49562">
    <property type="entry name" value="C2 domain (Calcium/lipid-binding domain, CaLB)"/>
    <property type="match status" value="2"/>
</dbReference>
<feature type="active site" description="Charge relay system; for autoendoproteolytic cleavage activity" evidence="12">
    <location>
        <position position="1258"/>
    </location>
</feature>
<feature type="region of interest" description="Disordered" evidence="13">
    <location>
        <begin position="768"/>
        <end position="918"/>
    </location>
</feature>
<feature type="compositionally biased region" description="Basic residues" evidence="13">
    <location>
        <begin position="33"/>
        <end position="43"/>
    </location>
</feature>
<dbReference type="EC" id="4.1.1.65" evidence="12"/>
<organism evidence="16 17">
    <name type="scientific">Kwoniella heveanensis BCC8398</name>
    <dbReference type="NCBI Taxonomy" id="1296120"/>
    <lineage>
        <taxon>Eukaryota</taxon>
        <taxon>Fungi</taxon>
        <taxon>Dikarya</taxon>
        <taxon>Basidiomycota</taxon>
        <taxon>Agaricomycotina</taxon>
        <taxon>Tremellomycetes</taxon>
        <taxon>Tremellales</taxon>
        <taxon>Cryptococcaceae</taxon>
        <taxon>Kwoniella</taxon>
    </lineage>
</organism>
<evidence type="ECO:0000256" key="10">
    <source>
        <dbReference type="ARBA" id="ARBA00023264"/>
    </source>
</evidence>
<evidence type="ECO:0000256" key="11">
    <source>
        <dbReference type="ARBA" id="ARBA00023317"/>
    </source>
</evidence>
<comment type="pathway">
    <text evidence="1">Lipid metabolism.</text>
</comment>
<name>A0A1B9GIE0_9TREE</name>
<dbReference type="NCBIfam" id="TIGR00163">
    <property type="entry name" value="PS_decarb"/>
    <property type="match status" value="1"/>
</dbReference>
<dbReference type="CDD" id="cd04039">
    <property type="entry name" value="C2_PSD"/>
    <property type="match status" value="1"/>
</dbReference>
<dbReference type="SMART" id="SM00239">
    <property type="entry name" value="C2"/>
    <property type="match status" value="2"/>
</dbReference>
<dbReference type="GO" id="GO:0005795">
    <property type="term" value="C:Golgi stack"/>
    <property type="evidence" value="ECO:0007669"/>
    <property type="project" value="UniProtKB-UniRule"/>
</dbReference>
<feature type="site" description="Cleavage (non-hydrolytic); by autocatalysis" evidence="12">
    <location>
        <begin position="1257"/>
        <end position="1258"/>
    </location>
</feature>
<keyword evidence="6 12" id="KW-0472">Membrane</keyword>
<keyword evidence="11 12" id="KW-0670">Pyruvate</keyword>
<dbReference type="GO" id="GO:0000139">
    <property type="term" value="C:Golgi membrane"/>
    <property type="evidence" value="ECO:0007669"/>
    <property type="project" value="UniProtKB-SubCell"/>
</dbReference>
<reference evidence="17" key="2">
    <citation type="submission" date="2013-12" db="EMBL/GenBank/DDBJ databases">
        <title>Evolution of pathogenesis and genome organization in the Tremellales.</title>
        <authorList>
            <person name="Cuomo C."/>
            <person name="Litvintseva A."/>
            <person name="Heitman J."/>
            <person name="Chen Y."/>
            <person name="Sun S."/>
            <person name="Springer D."/>
            <person name="Dromer F."/>
            <person name="Young S."/>
            <person name="Zeng Q."/>
            <person name="Chapman S."/>
            <person name="Gujja S."/>
            <person name="Saif S."/>
            <person name="Birren B."/>
        </authorList>
    </citation>
    <scope>NUCLEOTIDE SEQUENCE [LARGE SCALE GENOMIC DNA]</scope>
    <source>
        <strain evidence="17">BCC8398</strain>
    </source>
</reference>
<protein>
    <recommendedName>
        <fullName evidence="12">Phosphatidylserine decarboxylase proenzyme 2</fullName>
        <ecNumber evidence="12">4.1.1.65</ecNumber>
    </recommendedName>
    <component>
        <recommendedName>
            <fullName evidence="12">Phosphatidylserine decarboxylase 2 beta chain</fullName>
        </recommendedName>
    </component>
    <component>
        <recommendedName>
            <fullName evidence="12">Phosphatidylserine decarboxylase 2 alpha chain</fullName>
        </recommendedName>
    </component>
</protein>
<dbReference type="InterPro" id="IPR018247">
    <property type="entry name" value="EF_Hand_1_Ca_BS"/>
</dbReference>
<dbReference type="Pfam" id="PF02666">
    <property type="entry name" value="PS_Dcarbxylase"/>
    <property type="match status" value="1"/>
</dbReference>
<dbReference type="EMBL" id="KV700142">
    <property type="protein sequence ID" value="OCF30786.1"/>
    <property type="molecule type" value="Genomic_DNA"/>
</dbReference>
<dbReference type="PROSITE" id="PS50222">
    <property type="entry name" value="EF_HAND_2"/>
    <property type="match status" value="1"/>
</dbReference>
<keyword evidence="4" id="KW-0106">Calcium</keyword>
<comment type="function">
    <text evidence="12">Catalyzes the formation of phosphatidylethanolamine (PtdEtn) from phosphatidylserine (PtdSer). Plays a central role in phospholipid metabolism and in the interorganelle trafficking of phosphatidylserine.</text>
</comment>
<gene>
    <name evidence="12" type="primary">PSD2</name>
    <name evidence="16" type="ORF">I316_07594</name>
</gene>
<evidence type="ECO:0000256" key="5">
    <source>
        <dbReference type="ARBA" id="ARBA00023098"/>
    </source>
</evidence>
<keyword evidence="2 12" id="KW-0444">Lipid biosynthesis</keyword>
<comment type="similarity">
    <text evidence="12">Belongs to the phosphatidylserine decarboxylase family. PSD-B subfamily. Eukaryotic type II sub-subfamily.</text>
</comment>
<feature type="domain" description="EF-hand" evidence="15">
    <location>
        <begin position="692"/>
        <end position="727"/>
    </location>
</feature>
<feature type="compositionally biased region" description="Polar residues" evidence="13">
    <location>
        <begin position="23"/>
        <end position="32"/>
    </location>
</feature>
<comment type="subunit">
    <text evidence="12">Heterodimer of a large membrane-associated beta subunit and a small pyruvoyl-containing alpha subunit.</text>
</comment>
<comment type="pathway">
    <text evidence="12">Phospholipid metabolism; phosphatidylethanolamine biosynthesis; phosphatidylethanolamine from CDP-diacylglycerol: step 2/2.</text>
</comment>
<reference evidence="16 17" key="1">
    <citation type="submission" date="2013-07" db="EMBL/GenBank/DDBJ databases">
        <title>The Genome Sequence of Cryptococcus heveanensis BCC8398.</title>
        <authorList>
            <consortium name="The Broad Institute Genome Sequencing Platform"/>
            <person name="Cuomo C."/>
            <person name="Litvintseva A."/>
            <person name="Chen Y."/>
            <person name="Heitman J."/>
            <person name="Sun S."/>
            <person name="Springer D."/>
            <person name="Dromer F."/>
            <person name="Young S.K."/>
            <person name="Zeng Q."/>
            <person name="Gargeya S."/>
            <person name="Fitzgerald M."/>
            <person name="Abouelleil A."/>
            <person name="Alvarado L."/>
            <person name="Berlin A.M."/>
            <person name="Chapman S.B."/>
            <person name="Dewar J."/>
            <person name="Goldberg J."/>
            <person name="Griggs A."/>
            <person name="Gujja S."/>
            <person name="Hansen M."/>
            <person name="Howarth C."/>
            <person name="Imamovic A."/>
            <person name="Larimer J."/>
            <person name="McCowan C."/>
            <person name="Murphy C."/>
            <person name="Pearson M."/>
            <person name="Priest M."/>
            <person name="Roberts A."/>
            <person name="Saif S."/>
            <person name="Shea T."/>
            <person name="Sykes S."/>
            <person name="Wortman J."/>
            <person name="Nusbaum C."/>
            <person name="Birren B."/>
        </authorList>
    </citation>
    <scope>NUCLEOTIDE SEQUENCE [LARGE SCALE GENOMIC DNA]</scope>
    <source>
        <strain evidence="16 17">BCC8398</strain>
    </source>
</reference>
<feature type="region of interest" description="Disordered" evidence="13">
    <location>
        <begin position="1298"/>
        <end position="1317"/>
    </location>
</feature>
<feature type="compositionally biased region" description="Acidic residues" evidence="13">
    <location>
        <begin position="897"/>
        <end position="913"/>
    </location>
</feature>
<dbReference type="InterPro" id="IPR011992">
    <property type="entry name" value="EF-hand-dom_pair"/>
</dbReference>
<feature type="chain" id="PRO_5023536921" description="Phosphatidylserine decarboxylase 2 alpha chain" evidence="12">
    <location>
        <begin position="1258"/>
        <end position="1317"/>
    </location>
</feature>
<feature type="active site" description="Charge relay system; for autoendoproteolytic cleavage activity" evidence="12">
    <location>
        <position position="1113"/>
    </location>
</feature>
<dbReference type="GO" id="GO:0004609">
    <property type="term" value="F:phosphatidylserine decarboxylase activity"/>
    <property type="evidence" value="ECO:0007669"/>
    <property type="project" value="UniProtKB-UniRule"/>
</dbReference>
<keyword evidence="12" id="KW-0333">Golgi apparatus</keyword>
<dbReference type="InterPro" id="IPR003817">
    <property type="entry name" value="PS_Dcarbxylase"/>
</dbReference>
<keyword evidence="7 12" id="KW-0865">Zymogen</keyword>
<evidence type="ECO:0000256" key="8">
    <source>
        <dbReference type="ARBA" id="ARBA00023209"/>
    </source>
</evidence>
<dbReference type="InterPro" id="IPR033179">
    <property type="entry name" value="PSD_type2_pro"/>
</dbReference>
<evidence type="ECO:0000256" key="7">
    <source>
        <dbReference type="ARBA" id="ARBA00023145"/>
    </source>
</evidence>